<evidence type="ECO:0000256" key="2">
    <source>
        <dbReference type="SAM" id="MobiDB-lite"/>
    </source>
</evidence>
<sequence length="284" mass="31606">MGETVQLTATWPGYAKLKNLVMFGDSYTEVGYNSRTQHPSKDRPLGIDYPGVTWAESGQPNWVGHLVTEYVFSPVLVYDYAVGGATVSGVRNQIERHFLPTVAKKPHWAPWTAEDTLFVTWIGINDCAWTRAHESNVEEVFRLQGKLYEAGARNFCLIDIPPMERAPAVNNAHATNAYKTWNAALRPQAQSFASAHPDATVFIFSAHRTFSRILSDPTSHGFAAIDAVTPYGEIWVDQIHPTSRMHDWIAKDFSFFLDSRKPLKNREGDDNSTAGSSAQGSSSQ</sequence>
<dbReference type="PANTHER" id="PTHR45648">
    <property type="entry name" value="GDSL LIPASE/ACYLHYDROLASE FAMILY PROTEIN (AFU_ORTHOLOGUE AFUA_4G14700)"/>
    <property type="match status" value="1"/>
</dbReference>
<keyword evidence="4" id="KW-1185">Reference proteome</keyword>
<feature type="region of interest" description="Disordered" evidence="2">
    <location>
        <begin position="261"/>
        <end position="284"/>
    </location>
</feature>
<dbReference type="OrthoDB" id="1600564at2759"/>
<dbReference type="Proteomes" id="UP000305948">
    <property type="component" value="Unassembled WGS sequence"/>
</dbReference>
<accession>A0A5C3NF61</accession>
<organism evidence="3 4">
    <name type="scientific">Heliocybe sulcata</name>
    <dbReference type="NCBI Taxonomy" id="5364"/>
    <lineage>
        <taxon>Eukaryota</taxon>
        <taxon>Fungi</taxon>
        <taxon>Dikarya</taxon>
        <taxon>Basidiomycota</taxon>
        <taxon>Agaricomycotina</taxon>
        <taxon>Agaricomycetes</taxon>
        <taxon>Gloeophyllales</taxon>
        <taxon>Gloeophyllaceae</taxon>
        <taxon>Heliocybe</taxon>
    </lineage>
</organism>
<keyword evidence="1" id="KW-0378">Hydrolase</keyword>
<dbReference type="Pfam" id="PF00657">
    <property type="entry name" value="Lipase_GDSL"/>
    <property type="match status" value="1"/>
</dbReference>
<dbReference type="EMBL" id="ML213505">
    <property type="protein sequence ID" value="TFK55126.1"/>
    <property type="molecule type" value="Genomic_DNA"/>
</dbReference>
<protein>
    <submittedName>
        <fullName evidence="3">Uncharacterized protein</fullName>
    </submittedName>
</protein>
<gene>
    <name evidence="3" type="ORF">OE88DRAFT_1653789</name>
</gene>
<dbReference type="Gene3D" id="3.40.50.1110">
    <property type="entry name" value="SGNH hydrolase"/>
    <property type="match status" value="1"/>
</dbReference>
<dbReference type="InterPro" id="IPR051058">
    <property type="entry name" value="GDSL_Est/Lipase"/>
</dbReference>
<dbReference type="SUPFAM" id="SSF52266">
    <property type="entry name" value="SGNH hydrolase"/>
    <property type="match status" value="1"/>
</dbReference>
<dbReference type="PANTHER" id="PTHR45648:SF22">
    <property type="entry name" value="GDSL LIPASE_ACYLHYDROLASE FAMILY PROTEIN (AFU_ORTHOLOGUE AFUA_4G14700)"/>
    <property type="match status" value="1"/>
</dbReference>
<proteinExistence type="predicted"/>
<dbReference type="STRING" id="5364.A0A5C3NF61"/>
<name>A0A5C3NF61_9AGAM</name>
<evidence type="ECO:0000256" key="1">
    <source>
        <dbReference type="ARBA" id="ARBA00022801"/>
    </source>
</evidence>
<dbReference type="InterPro" id="IPR036514">
    <property type="entry name" value="SGNH_hydro_sf"/>
</dbReference>
<dbReference type="GO" id="GO:0016788">
    <property type="term" value="F:hydrolase activity, acting on ester bonds"/>
    <property type="evidence" value="ECO:0007669"/>
    <property type="project" value="InterPro"/>
</dbReference>
<reference evidence="3 4" key="1">
    <citation type="journal article" date="2019" name="Nat. Ecol. Evol.">
        <title>Megaphylogeny resolves global patterns of mushroom evolution.</title>
        <authorList>
            <person name="Varga T."/>
            <person name="Krizsan K."/>
            <person name="Foldi C."/>
            <person name="Dima B."/>
            <person name="Sanchez-Garcia M."/>
            <person name="Sanchez-Ramirez S."/>
            <person name="Szollosi G.J."/>
            <person name="Szarkandi J.G."/>
            <person name="Papp V."/>
            <person name="Albert L."/>
            <person name="Andreopoulos W."/>
            <person name="Angelini C."/>
            <person name="Antonin V."/>
            <person name="Barry K.W."/>
            <person name="Bougher N.L."/>
            <person name="Buchanan P."/>
            <person name="Buyck B."/>
            <person name="Bense V."/>
            <person name="Catcheside P."/>
            <person name="Chovatia M."/>
            <person name="Cooper J."/>
            <person name="Damon W."/>
            <person name="Desjardin D."/>
            <person name="Finy P."/>
            <person name="Geml J."/>
            <person name="Haridas S."/>
            <person name="Hughes K."/>
            <person name="Justo A."/>
            <person name="Karasinski D."/>
            <person name="Kautmanova I."/>
            <person name="Kiss B."/>
            <person name="Kocsube S."/>
            <person name="Kotiranta H."/>
            <person name="LaButti K.M."/>
            <person name="Lechner B.E."/>
            <person name="Liimatainen K."/>
            <person name="Lipzen A."/>
            <person name="Lukacs Z."/>
            <person name="Mihaltcheva S."/>
            <person name="Morgado L.N."/>
            <person name="Niskanen T."/>
            <person name="Noordeloos M.E."/>
            <person name="Ohm R.A."/>
            <person name="Ortiz-Santana B."/>
            <person name="Ovrebo C."/>
            <person name="Racz N."/>
            <person name="Riley R."/>
            <person name="Savchenko A."/>
            <person name="Shiryaev A."/>
            <person name="Soop K."/>
            <person name="Spirin V."/>
            <person name="Szebenyi C."/>
            <person name="Tomsovsky M."/>
            <person name="Tulloss R.E."/>
            <person name="Uehling J."/>
            <person name="Grigoriev I.V."/>
            <person name="Vagvolgyi C."/>
            <person name="Papp T."/>
            <person name="Martin F.M."/>
            <person name="Miettinen O."/>
            <person name="Hibbett D.S."/>
            <person name="Nagy L.G."/>
        </authorList>
    </citation>
    <scope>NUCLEOTIDE SEQUENCE [LARGE SCALE GENOMIC DNA]</scope>
    <source>
        <strain evidence="3 4">OMC1185</strain>
    </source>
</reference>
<dbReference type="AlphaFoldDB" id="A0A5C3NF61"/>
<feature type="compositionally biased region" description="Low complexity" evidence="2">
    <location>
        <begin position="274"/>
        <end position="284"/>
    </location>
</feature>
<evidence type="ECO:0000313" key="3">
    <source>
        <dbReference type="EMBL" id="TFK55126.1"/>
    </source>
</evidence>
<dbReference type="InterPro" id="IPR001087">
    <property type="entry name" value="GDSL"/>
</dbReference>
<evidence type="ECO:0000313" key="4">
    <source>
        <dbReference type="Proteomes" id="UP000305948"/>
    </source>
</evidence>